<comment type="caution">
    <text evidence="1">The sequence shown here is derived from an EMBL/GenBank/DDBJ whole genome shotgun (WGS) entry which is preliminary data.</text>
</comment>
<sequence>MKTIKYRGAEIHVGCEGTVIRGTCLKCGERKPKRKFLGEGPLIEKKPSFDETAYRKRIREGRDLR</sequence>
<protein>
    <submittedName>
        <fullName evidence="1">Uncharacterized protein</fullName>
    </submittedName>
</protein>
<reference evidence="1" key="1">
    <citation type="journal article" date="2015" name="Nature">
        <title>Complex archaea that bridge the gap between prokaryotes and eukaryotes.</title>
        <authorList>
            <person name="Spang A."/>
            <person name="Saw J.H."/>
            <person name="Jorgensen S.L."/>
            <person name="Zaremba-Niedzwiedzka K."/>
            <person name="Martijn J."/>
            <person name="Lind A.E."/>
            <person name="van Eijk R."/>
            <person name="Schleper C."/>
            <person name="Guy L."/>
            <person name="Ettema T.J."/>
        </authorList>
    </citation>
    <scope>NUCLEOTIDE SEQUENCE</scope>
</reference>
<name>A0A0F9IPQ5_9ZZZZ</name>
<dbReference type="EMBL" id="LAZR01013461">
    <property type="protein sequence ID" value="KKM21859.1"/>
    <property type="molecule type" value="Genomic_DNA"/>
</dbReference>
<accession>A0A0F9IPQ5</accession>
<dbReference type="AlphaFoldDB" id="A0A0F9IPQ5"/>
<gene>
    <name evidence="1" type="ORF">LCGC14_1631160</name>
</gene>
<evidence type="ECO:0000313" key="1">
    <source>
        <dbReference type="EMBL" id="KKM21859.1"/>
    </source>
</evidence>
<proteinExistence type="predicted"/>
<organism evidence="1">
    <name type="scientific">marine sediment metagenome</name>
    <dbReference type="NCBI Taxonomy" id="412755"/>
    <lineage>
        <taxon>unclassified sequences</taxon>
        <taxon>metagenomes</taxon>
        <taxon>ecological metagenomes</taxon>
    </lineage>
</organism>